<dbReference type="InterPro" id="IPR029058">
    <property type="entry name" value="AB_hydrolase_fold"/>
</dbReference>
<dbReference type="PANTHER" id="PTHR10655">
    <property type="entry name" value="LYSOPHOSPHOLIPASE-RELATED"/>
    <property type="match status" value="1"/>
</dbReference>
<proteinExistence type="inferred from homology"/>
<protein>
    <submittedName>
        <fullName evidence="4">Phospholipase</fullName>
    </submittedName>
</protein>
<accession>A0A6I5N9H7</accession>
<evidence type="ECO:0000256" key="1">
    <source>
        <dbReference type="ARBA" id="ARBA00006499"/>
    </source>
</evidence>
<evidence type="ECO:0000313" key="4">
    <source>
        <dbReference type="EMBL" id="NEG69150.1"/>
    </source>
</evidence>
<keyword evidence="5" id="KW-1185">Reference proteome</keyword>
<dbReference type="GO" id="GO:0016787">
    <property type="term" value="F:hydrolase activity"/>
    <property type="evidence" value="ECO:0007669"/>
    <property type="project" value="UniProtKB-KW"/>
</dbReference>
<organism evidence="4 5">
    <name type="scientific">Bifidobacterium choloepi</name>
    <dbReference type="NCBI Taxonomy" id="2614131"/>
    <lineage>
        <taxon>Bacteria</taxon>
        <taxon>Bacillati</taxon>
        <taxon>Actinomycetota</taxon>
        <taxon>Actinomycetes</taxon>
        <taxon>Bifidobacteriales</taxon>
        <taxon>Bifidobacteriaceae</taxon>
        <taxon>Bifidobacterium</taxon>
    </lineage>
</organism>
<dbReference type="Gene3D" id="3.40.50.1820">
    <property type="entry name" value="alpha/beta hydrolase"/>
    <property type="match status" value="1"/>
</dbReference>
<feature type="domain" description="Phospholipase/carboxylesterase/thioesterase" evidence="3">
    <location>
        <begin position="13"/>
        <end position="202"/>
    </location>
</feature>
<sequence>MQVEEPAPGAGDRVFLMFHGYGNSEKEMVSILDAVAEPLPADAKPSYFSFQAPFRRPYIGGYSWYSKKSDGLTRRAACDEVGNALVSLLESPLFAGRRLTLMGFSQGAFLSYRLVQQWPDLFDTAVLLSPSFKEDEDDSSAIAGLGSTTKFILAYGTADTQIPAEDQARCRRVLSATGRCTELTYEGMGHAVCKDEIEDLRRLLF</sequence>
<dbReference type="Proteomes" id="UP000469292">
    <property type="component" value="Unassembled WGS sequence"/>
</dbReference>
<name>A0A6I5N9H7_9BIFI</name>
<dbReference type="PANTHER" id="PTHR10655:SF17">
    <property type="entry name" value="LYSOPHOSPHOLIPASE-LIKE PROTEIN 1"/>
    <property type="match status" value="1"/>
</dbReference>
<dbReference type="Pfam" id="PF02230">
    <property type="entry name" value="Abhydrolase_2"/>
    <property type="match status" value="1"/>
</dbReference>
<dbReference type="InterPro" id="IPR050565">
    <property type="entry name" value="LYPA1-2/EST-like"/>
</dbReference>
<dbReference type="AlphaFoldDB" id="A0A6I5N9H7"/>
<evidence type="ECO:0000256" key="2">
    <source>
        <dbReference type="ARBA" id="ARBA00022801"/>
    </source>
</evidence>
<dbReference type="SUPFAM" id="SSF53474">
    <property type="entry name" value="alpha/beta-Hydrolases"/>
    <property type="match status" value="1"/>
</dbReference>
<comment type="similarity">
    <text evidence="1">Belongs to the AB hydrolase superfamily. AB hydrolase 2 family.</text>
</comment>
<keyword evidence="2" id="KW-0378">Hydrolase</keyword>
<reference evidence="4 5" key="1">
    <citation type="submission" date="2019-09" db="EMBL/GenBank/DDBJ databases">
        <title>Phylogenetic characterization of a novel taxon of the genus Bifidobacterium: Bifidobacterium choloepi sp. nov.</title>
        <authorList>
            <person name="Modesto M."/>
            <person name="Satti M."/>
        </authorList>
    </citation>
    <scope>NUCLEOTIDE SEQUENCE [LARGE SCALE GENOMIC DNA]</scope>
    <source>
        <strain evidence="4 5">BRDM6</strain>
    </source>
</reference>
<gene>
    <name evidence="4" type="ORF">F6S87_00610</name>
</gene>
<dbReference type="InterPro" id="IPR003140">
    <property type="entry name" value="PLipase/COase/thioEstase"/>
</dbReference>
<evidence type="ECO:0000259" key="3">
    <source>
        <dbReference type="Pfam" id="PF02230"/>
    </source>
</evidence>
<evidence type="ECO:0000313" key="5">
    <source>
        <dbReference type="Proteomes" id="UP000469292"/>
    </source>
</evidence>
<comment type="caution">
    <text evidence="4">The sequence shown here is derived from an EMBL/GenBank/DDBJ whole genome shotgun (WGS) entry which is preliminary data.</text>
</comment>
<dbReference type="EMBL" id="VYSG01000001">
    <property type="protein sequence ID" value="NEG69150.1"/>
    <property type="molecule type" value="Genomic_DNA"/>
</dbReference>